<keyword evidence="2" id="KW-0677">Repeat</keyword>
<dbReference type="Proteomes" id="UP000077755">
    <property type="component" value="Chromosome 5"/>
</dbReference>
<dbReference type="PANTHER" id="PTHR31174">
    <property type="entry name" value="SEED MATURATION FAMILY PROTEIN"/>
    <property type="match status" value="1"/>
</dbReference>
<comment type="similarity">
    <text evidence="1">Belongs to the LEA type SMP family.</text>
</comment>
<dbReference type="OMA" id="MESAAMW"/>
<reference evidence="6" key="2">
    <citation type="submission" date="2022-03" db="EMBL/GenBank/DDBJ databases">
        <title>Draft title - Genomic analysis of global carrot germplasm unveils the trajectory of domestication and the origin of high carotenoid orange carrot.</title>
        <authorList>
            <person name="Iorizzo M."/>
            <person name="Ellison S."/>
            <person name="Senalik D."/>
            <person name="Macko-Podgorni A."/>
            <person name="Grzebelus D."/>
            <person name="Bostan H."/>
            <person name="Rolling W."/>
            <person name="Curaba J."/>
            <person name="Simon P."/>
        </authorList>
    </citation>
    <scope>NUCLEOTIDE SEQUENCE</scope>
    <source>
        <tissue evidence="6">Leaf</tissue>
    </source>
</reference>
<feature type="domain" description="SMP" evidence="4">
    <location>
        <begin position="15"/>
        <end position="68"/>
    </location>
</feature>
<dbReference type="PANTHER" id="PTHR31174:SF31">
    <property type="entry name" value="LATE EMBRYOGENESIS ABUNDANT PROTEIN 3"/>
    <property type="match status" value="1"/>
</dbReference>
<feature type="domain" description="SMP" evidence="4">
    <location>
        <begin position="132"/>
        <end position="187"/>
    </location>
</feature>
<dbReference type="Pfam" id="PF04927">
    <property type="entry name" value="SMP"/>
    <property type="match status" value="3"/>
</dbReference>
<feature type="compositionally biased region" description="Low complexity" evidence="3">
    <location>
        <begin position="1"/>
        <end position="14"/>
    </location>
</feature>
<dbReference type="EMBL" id="CP093347">
    <property type="protein sequence ID" value="WOH01694.1"/>
    <property type="molecule type" value="Genomic_DNA"/>
</dbReference>
<evidence type="ECO:0000256" key="3">
    <source>
        <dbReference type="SAM" id="MobiDB-lite"/>
    </source>
</evidence>
<feature type="region of interest" description="Disordered" evidence="3">
    <location>
        <begin position="1"/>
        <end position="36"/>
    </location>
</feature>
<evidence type="ECO:0000313" key="6">
    <source>
        <dbReference type="EMBL" id="WOH01694.1"/>
    </source>
</evidence>
<dbReference type="KEGG" id="dcr:108222416"/>
<sequence>MSQQQPRRPQQEQPIKYGDVFDVSGQLSSQPVAPNDASAMQAAENMVLGKTQKGGPASVMQSAAAANLQRGVVGRHEGTPIASEQGVTISEAEIAGTRIITEAVGGQVVGQYLEPGKFKMPSPAGVLGSDSITIGEALETTALTAGDKPVDQSDAAAIQAAEVRASGYAYPGGVAAAAQSAADYNARTMNVASKTKLGDVLADASIRLAEDKAVTREDAEGVVGAEVRNNPEMMTYPGGVASSMAAAARLNQDPTF</sequence>
<name>A0A161XTY2_DAUCS</name>
<dbReference type="AlphaFoldDB" id="A0A161XTY2"/>
<keyword evidence="7" id="KW-1185">Reference proteome</keyword>
<reference evidence="5" key="1">
    <citation type="journal article" date="2016" name="Nat. Genet.">
        <title>A high-quality carrot genome assembly provides new insights into carotenoid accumulation and asterid genome evolution.</title>
        <authorList>
            <person name="Iorizzo M."/>
            <person name="Ellison S."/>
            <person name="Senalik D."/>
            <person name="Zeng P."/>
            <person name="Satapoomin P."/>
            <person name="Huang J."/>
            <person name="Bowman M."/>
            <person name="Iovene M."/>
            <person name="Sanseverino W."/>
            <person name="Cavagnaro P."/>
            <person name="Yildiz M."/>
            <person name="Macko-Podgorni A."/>
            <person name="Moranska E."/>
            <person name="Grzebelus E."/>
            <person name="Grzebelus D."/>
            <person name="Ashrafi H."/>
            <person name="Zheng Z."/>
            <person name="Cheng S."/>
            <person name="Spooner D."/>
            <person name="Van Deynze A."/>
            <person name="Simon P."/>
        </authorList>
    </citation>
    <scope>NUCLEOTIDE SEQUENCE [LARGE SCALE GENOMIC DNA]</scope>
    <source>
        <tissue evidence="5">Leaf</tissue>
    </source>
</reference>
<gene>
    <name evidence="5" type="ORF">DCAR_018428</name>
    <name evidence="6" type="ORF">DCAR_0521079</name>
</gene>
<accession>A0A161XTY2</accession>
<dbReference type="InterPro" id="IPR042971">
    <property type="entry name" value="LEA_SMP"/>
</dbReference>
<evidence type="ECO:0000313" key="5">
    <source>
        <dbReference type="EMBL" id="KZM95186.1"/>
    </source>
</evidence>
<dbReference type="InterPro" id="IPR007011">
    <property type="entry name" value="LEA_SMP_dom"/>
</dbReference>
<evidence type="ECO:0000256" key="2">
    <source>
        <dbReference type="ARBA" id="ARBA00022737"/>
    </source>
</evidence>
<organism evidence="5">
    <name type="scientific">Daucus carota subsp. sativus</name>
    <name type="common">Carrot</name>
    <dbReference type="NCBI Taxonomy" id="79200"/>
    <lineage>
        <taxon>Eukaryota</taxon>
        <taxon>Viridiplantae</taxon>
        <taxon>Streptophyta</taxon>
        <taxon>Embryophyta</taxon>
        <taxon>Tracheophyta</taxon>
        <taxon>Spermatophyta</taxon>
        <taxon>Magnoliopsida</taxon>
        <taxon>eudicotyledons</taxon>
        <taxon>Gunneridae</taxon>
        <taxon>Pentapetalae</taxon>
        <taxon>asterids</taxon>
        <taxon>campanulids</taxon>
        <taxon>Apiales</taxon>
        <taxon>Apiaceae</taxon>
        <taxon>Apioideae</taxon>
        <taxon>Scandiceae</taxon>
        <taxon>Daucinae</taxon>
        <taxon>Daucus</taxon>
        <taxon>Daucus sect. Daucus</taxon>
    </lineage>
</organism>
<feature type="domain" description="SMP" evidence="4">
    <location>
        <begin position="195"/>
        <end position="253"/>
    </location>
</feature>
<dbReference type="OrthoDB" id="2014755at2759"/>
<dbReference type="Gramene" id="KZM95186">
    <property type="protein sequence ID" value="KZM95186"/>
    <property type="gene ID" value="DCAR_018428"/>
</dbReference>
<evidence type="ECO:0000259" key="4">
    <source>
        <dbReference type="Pfam" id="PF04927"/>
    </source>
</evidence>
<dbReference type="EMBL" id="LNRQ01000005">
    <property type="protein sequence ID" value="KZM95186.1"/>
    <property type="molecule type" value="Genomic_DNA"/>
</dbReference>
<evidence type="ECO:0000256" key="1">
    <source>
        <dbReference type="ARBA" id="ARBA00010733"/>
    </source>
</evidence>
<protein>
    <recommendedName>
        <fullName evidence="4">SMP domain-containing protein</fullName>
    </recommendedName>
</protein>
<proteinExistence type="inferred from homology"/>
<dbReference type="STRING" id="79200.A0A161XTY2"/>
<evidence type="ECO:0000313" key="7">
    <source>
        <dbReference type="Proteomes" id="UP000077755"/>
    </source>
</evidence>